<proteinExistence type="inferred from homology"/>
<evidence type="ECO:0000256" key="1">
    <source>
        <dbReference type="ARBA" id="ARBA00004496"/>
    </source>
</evidence>
<name>A0A3G8M841_9HYPH</name>
<dbReference type="InterPro" id="IPR042176">
    <property type="entry name" value="Pantoate_ligase_C"/>
</dbReference>
<reference evidence="14 15" key="1">
    <citation type="submission" date="2018-11" db="EMBL/GenBank/DDBJ databases">
        <title>Genome squencing of methanotrophic bacteria isolated from alkaline groundwater in Korea.</title>
        <authorList>
            <person name="Nguyen L.N."/>
        </authorList>
    </citation>
    <scope>NUCLEOTIDE SEQUENCE [LARGE SCALE GENOMIC DNA]</scope>
    <source>
        <strain evidence="14 15">GW6</strain>
    </source>
</reference>
<dbReference type="RefSeq" id="WP_124739053.1">
    <property type="nucleotide sequence ID" value="NZ_CP034086.1"/>
</dbReference>
<dbReference type="KEGG" id="mros:EHO51_11740"/>
<sequence length="285" mass="30548">MNAKTPIVGAVDELRRYVRARRAAGERIGLVPTMGALHAGHLSLVDAARQAADRVIVTIFVNPAQFGPNEDFARYPRTLAADVEKLCSVAVDLVFAPSVDEIYPPGFSTKVVIEGPATADLEDRFRPTHFSGVATVVTKLLNQAQADVAVFGEKDYQQLLVIKRLARDLDIATEIVGAPTLREDDGLAMSSRNVYLSREDRERAKQLHGAMSEAARQILKGENIGAATGAARDALTAAGFEVDYLEARHAQTLAPVASLADGPIRLLAAAKLGATRLIDNIAVQS</sequence>
<dbReference type="NCBIfam" id="TIGR00018">
    <property type="entry name" value="panC"/>
    <property type="match status" value="1"/>
</dbReference>
<feature type="binding site" evidence="13">
    <location>
        <position position="65"/>
    </location>
    <ligand>
        <name>(R)-pantoate</name>
        <dbReference type="ChEBI" id="CHEBI:15980"/>
    </ligand>
</feature>
<feature type="binding site" evidence="13">
    <location>
        <begin position="34"/>
        <end position="41"/>
    </location>
    <ligand>
        <name>ATP</name>
        <dbReference type="ChEBI" id="CHEBI:30616"/>
    </ligand>
</feature>
<dbReference type="SUPFAM" id="SSF52374">
    <property type="entry name" value="Nucleotidylyl transferase"/>
    <property type="match status" value="1"/>
</dbReference>
<evidence type="ECO:0000313" key="14">
    <source>
        <dbReference type="EMBL" id="AZG77352.1"/>
    </source>
</evidence>
<feature type="binding site" evidence="13">
    <location>
        <position position="65"/>
    </location>
    <ligand>
        <name>beta-alanine</name>
        <dbReference type="ChEBI" id="CHEBI:57966"/>
    </ligand>
</feature>
<evidence type="ECO:0000313" key="15">
    <source>
        <dbReference type="Proteomes" id="UP000273982"/>
    </source>
</evidence>
<evidence type="ECO:0000256" key="4">
    <source>
        <dbReference type="ARBA" id="ARBA00012219"/>
    </source>
</evidence>
<comment type="subunit">
    <text evidence="13">Homodimer.</text>
</comment>
<dbReference type="EC" id="6.3.2.1" evidence="4 13"/>
<evidence type="ECO:0000256" key="6">
    <source>
        <dbReference type="ARBA" id="ARBA00022490"/>
    </source>
</evidence>
<dbReference type="PANTHER" id="PTHR21299">
    <property type="entry name" value="CYTIDYLATE KINASE/PANTOATE-BETA-ALANINE LIGASE"/>
    <property type="match status" value="1"/>
</dbReference>
<evidence type="ECO:0000256" key="9">
    <source>
        <dbReference type="ARBA" id="ARBA00022741"/>
    </source>
</evidence>
<dbReference type="HAMAP" id="MF_00158">
    <property type="entry name" value="PanC"/>
    <property type="match status" value="1"/>
</dbReference>
<evidence type="ECO:0000256" key="11">
    <source>
        <dbReference type="ARBA" id="ARBA00048258"/>
    </source>
</evidence>
<keyword evidence="8 13" id="KW-0566">Pantothenate biosynthesis</keyword>
<dbReference type="PANTHER" id="PTHR21299:SF1">
    <property type="entry name" value="PANTOATE--BETA-ALANINE LIGASE"/>
    <property type="match status" value="1"/>
</dbReference>
<feature type="binding site" evidence="13">
    <location>
        <begin position="152"/>
        <end position="155"/>
    </location>
    <ligand>
        <name>ATP</name>
        <dbReference type="ChEBI" id="CHEBI:30616"/>
    </ligand>
</feature>
<keyword evidence="7 13" id="KW-0436">Ligase</keyword>
<comment type="pathway">
    <text evidence="2 13">Cofactor biosynthesis; (R)-pantothenate biosynthesis; (R)-pantothenate from (R)-pantoate and beta-alanine: step 1/1.</text>
</comment>
<dbReference type="GO" id="GO:0005524">
    <property type="term" value="F:ATP binding"/>
    <property type="evidence" value="ECO:0007669"/>
    <property type="project" value="UniProtKB-KW"/>
</dbReference>
<comment type="catalytic activity">
    <reaction evidence="11 13">
        <text>(R)-pantoate + beta-alanine + ATP = (R)-pantothenate + AMP + diphosphate + H(+)</text>
        <dbReference type="Rhea" id="RHEA:10912"/>
        <dbReference type="ChEBI" id="CHEBI:15378"/>
        <dbReference type="ChEBI" id="CHEBI:15980"/>
        <dbReference type="ChEBI" id="CHEBI:29032"/>
        <dbReference type="ChEBI" id="CHEBI:30616"/>
        <dbReference type="ChEBI" id="CHEBI:33019"/>
        <dbReference type="ChEBI" id="CHEBI:57966"/>
        <dbReference type="ChEBI" id="CHEBI:456215"/>
        <dbReference type="EC" id="6.3.2.1"/>
    </reaction>
</comment>
<comment type="miscellaneous">
    <text evidence="13">The reaction proceeds by a bi uni uni bi ping pong mechanism.</text>
</comment>
<dbReference type="CDD" id="cd00560">
    <property type="entry name" value="PanC"/>
    <property type="match status" value="1"/>
</dbReference>
<evidence type="ECO:0000256" key="13">
    <source>
        <dbReference type="HAMAP-Rule" id="MF_00158"/>
    </source>
</evidence>
<feature type="binding site" evidence="13">
    <location>
        <position position="181"/>
    </location>
    <ligand>
        <name>ATP</name>
        <dbReference type="ChEBI" id="CHEBI:30616"/>
    </ligand>
</feature>
<evidence type="ECO:0000256" key="3">
    <source>
        <dbReference type="ARBA" id="ARBA00009256"/>
    </source>
</evidence>
<evidence type="ECO:0000256" key="2">
    <source>
        <dbReference type="ARBA" id="ARBA00004990"/>
    </source>
</evidence>
<evidence type="ECO:0000256" key="8">
    <source>
        <dbReference type="ARBA" id="ARBA00022655"/>
    </source>
</evidence>
<dbReference type="InterPro" id="IPR004821">
    <property type="entry name" value="Cyt_trans-like"/>
</dbReference>
<dbReference type="Pfam" id="PF02569">
    <property type="entry name" value="Pantoate_ligase"/>
    <property type="match status" value="1"/>
</dbReference>
<accession>A0A3G8M841</accession>
<keyword evidence="6 13" id="KW-0963">Cytoplasm</keyword>
<protein>
    <recommendedName>
        <fullName evidence="5 13">Pantothenate synthetase</fullName>
        <shortName evidence="13">PS</shortName>
        <ecNumber evidence="4 13">6.3.2.1</ecNumber>
    </recommendedName>
    <alternativeName>
        <fullName evidence="13">Pantoate--beta-alanine ligase</fullName>
    </alternativeName>
    <alternativeName>
        <fullName evidence="13">Pantoate-activating enzyme</fullName>
    </alternativeName>
</protein>
<dbReference type="GO" id="GO:0005829">
    <property type="term" value="C:cytosol"/>
    <property type="evidence" value="ECO:0007669"/>
    <property type="project" value="TreeGrafter"/>
</dbReference>
<organism evidence="14 15">
    <name type="scientific">Methylocystis rosea</name>
    <dbReference type="NCBI Taxonomy" id="173366"/>
    <lineage>
        <taxon>Bacteria</taxon>
        <taxon>Pseudomonadati</taxon>
        <taxon>Pseudomonadota</taxon>
        <taxon>Alphaproteobacteria</taxon>
        <taxon>Hyphomicrobiales</taxon>
        <taxon>Methylocystaceae</taxon>
        <taxon>Methylocystis</taxon>
    </lineage>
</organism>
<dbReference type="FunFam" id="3.40.50.620:FF:000114">
    <property type="entry name" value="Pantothenate synthetase"/>
    <property type="match status" value="1"/>
</dbReference>
<dbReference type="InterPro" id="IPR003721">
    <property type="entry name" value="Pantoate_ligase"/>
</dbReference>
<gene>
    <name evidence="13" type="primary">panC</name>
    <name evidence="14" type="ORF">EHO51_11740</name>
</gene>
<evidence type="ECO:0000256" key="12">
    <source>
        <dbReference type="ARBA" id="ARBA00055042"/>
    </source>
</evidence>
<evidence type="ECO:0000256" key="7">
    <source>
        <dbReference type="ARBA" id="ARBA00022598"/>
    </source>
</evidence>
<feature type="active site" description="Proton donor" evidence="13">
    <location>
        <position position="41"/>
    </location>
</feature>
<dbReference type="InterPro" id="IPR014729">
    <property type="entry name" value="Rossmann-like_a/b/a_fold"/>
</dbReference>
<feature type="binding site" evidence="13">
    <location>
        <begin position="189"/>
        <end position="192"/>
    </location>
    <ligand>
        <name>ATP</name>
        <dbReference type="ChEBI" id="CHEBI:30616"/>
    </ligand>
</feature>
<comment type="subcellular location">
    <subcellularLocation>
        <location evidence="1 13">Cytoplasm</location>
    </subcellularLocation>
</comment>
<dbReference type="AlphaFoldDB" id="A0A3G8M841"/>
<evidence type="ECO:0000256" key="5">
    <source>
        <dbReference type="ARBA" id="ARBA00014155"/>
    </source>
</evidence>
<keyword evidence="10 13" id="KW-0067">ATP-binding</keyword>
<evidence type="ECO:0000256" key="10">
    <source>
        <dbReference type="ARBA" id="ARBA00022840"/>
    </source>
</evidence>
<keyword evidence="9 13" id="KW-0547">Nucleotide-binding</keyword>
<dbReference type="Gene3D" id="3.30.1300.10">
    <property type="entry name" value="Pantoate-beta-alanine ligase, C-terminal domain"/>
    <property type="match status" value="1"/>
</dbReference>
<comment type="similarity">
    <text evidence="3 13">Belongs to the pantothenate synthetase family.</text>
</comment>
<dbReference type="NCBIfam" id="TIGR00125">
    <property type="entry name" value="cyt_tran_rel"/>
    <property type="match status" value="1"/>
</dbReference>
<feature type="binding site" evidence="13">
    <location>
        <position position="158"/>
    </location>
    <ligand>
        <name>(R)-pantoate</name>
        <dbReference type="ChEBI" id="CHEBI:15980"/>
    </ligand>
</feature>
<dbReference type="Gene3D" id="3.40.50.620">
    <property type="entry name" value="HUPs"/>
    <property type="match status" value="1"/>
</dbReference>
<dbReference type="EMBL" id="CP034086">
    <property type="protein sequence ID" value="AZG77352.1"/>
    <property type="molecule type" value="Genomic_DNA"/>
</dbReference>
<comment type="function">
    <text evidence="12 13">Catalyzes the condensation of pantoate with beta-alanine in an ATP-dependent reaction via a pantoyl-adenylate intermediate.</text>
</comment>
<dbReference type="GO" id="GO:0004592">
    <property type="term" value="F:pantoate-beta-alanine ligase activity"/>
    <property type="evidence" value="ECO:0007669"/>
    <property type="project" value="UniProtKB-UniRule"/>
</dbReference>
<dbReference type="UniPathway" id="UPA00028">
    <property type="reaction ID" value="UER00005"/>
</dbReference>
<dbReference type="Proteomes" id="UP000273982">
    <property type="component" value="Chromosome"/>
</dbReference>
<dbReference type="GO" id="GO:0015940">
    <property type="term" value="P:pantothenate biosynthetic process"/>
    <property type="evidence" value="ECO:0007669"/>
    <property type="project" value="UniProtKB-UniRule"/>
</dbReference>